<keyword evidence="2" id="KW-1185">Reference proteome</keyword>
<dbReference type="Proteomes" id="UP001151532">
    <property type="component" value="Chromosome 9"/>
</dbReference>
<sequence length="79" mass="9192">MVHPFPLIRTRFLLTRATRRPETLAFCLFQPNSGRVDSGNGIKYMNMFDAQVRTFKLLLITLISFLTCWCGEWSCVPYT</sequence>
<reference evidence="1" key="1">
    <citation type="submission" date="2022-11" db="EMBL/GenBank/DDBJ databases">
        <authorList>
            <person name="Hyden B.L."/>
            <person name="Feng K."/>
            <person name="Yates T."/>
            <person name="Jawdy S."/>
            <person name="Smart L.B."/>
            <person name="Muchero W."/>
        </authorList>
    </citation>
    <scope>NUCLEOTIDE SEQUENCE</scope>
    <source>
        <tissue evidence="1">Shoot tip</tissue>
    </source>
</reference>
<organism evidence="1 2">
    <name type="scientific">Salix purpurea</name>
    <name type="common">Purple osier willow</name>
    <dbReference type="NCBI Taxonomy" id="77065"/>
    <lineage>
        <taxon>Eukaryota</taxon>
        <taxon>Viridiplantae</taxon>
        <taxon>Streptophyta</taxon>
        <taxon>Embryophyta</taxon>
        <taxon>Tracheophyta</taxon>
        <taxon>Spermatophyta</taxon>
        <taxon>Magnoliopsida</taxon>
        <taxon>eudicotyledons</taxon>
        <taxon>Gunneridae</taxon>
        <taxon>Pentapetalae</taxon>
        <taxon>rosids</taxon>
        <taxon>fabids</taxon>
        <taxon>Malpighiales</taxon>
        <taxon>Salicaceae</taxon>
        <taxon>Saliceae</taxon>
        <taxon>Salix</taxon>
    </lineage>
</organism>
<dbReference type="OrthoDB" id="941679at2759"/>
<protein>
    <submittedName>
        <fullName evidence="1">GLUCAN ENDO-13-BETA-GLUCOSIDASE BG1-RELATED-RELATED</fullName>
    </submittedName>
</protein>
<proteinExistence type="predicted"/>
<name>A0A9Q0PQX5_SALPP</name>
<dbReference type="Gene3D" id="3.20.20.80">
    <property type="entry name" value="Glycosidases"/>
    <property type="match status" value="1"/>
</dbReference>
<accession>A0A9Q0PQX5</accession>
<gene>
    <name evidence="1" type="ORF">OIU79_014429</name>
</gene>
<reference evidence="1" key="2">
    <citation type="journal article" date="2023" name="Int. J. Mol. Sci.">
        <title>De Novo Assembly and Annotation of 11 Diverse Shrub Willow (Salix) Genomes Reveals Novel Gene Organization in Sex-Linked Regions.</title>
        <authorList>
            <person name="Hyden B."/>
            <person name="Feng K."/>
            <person name="Yates T.B."/>
            <person name="Jawdy S."/>
            <person name="Cereghino C."/>
            <person name="Smart L.B."/>
            <person name="Muchero W."/>
        </authorList>
    </citation>
    <scope>NUCLEOTIDE SEQUENCE</scope>
    <source>
        <tissue evidence="1">Shoot tip</tissue>
    </source>
</reference>
<dbReference type="EMBL" id="JAPFFK010000018">
    <property type="protein sequence ID" value="KAJ6692681.1"/>
    <property type="molecule type" value="Genomic_DNA"/>
</dbReference>
<evidence type="ECO:0000313" key="2">
    <source>
        <dbReference type="Proteomes" id="UP001151532"/>
    </source>
</evidence>
<comment type="caution">
    <text evidence="1">The sequence shown here is derived from an EMBL/GenBank/DDBJ whole genome shotgun (WGS) entry which is preliminary data.</text>
</comment>
<dbReference type="AlphaFoldDB" id="A0A9Q0PQX5"/>
<evidence type="ECO:0000313" key="1">
    <source>
        <dbReference type="EMBL" id="KAJ6692681.1"/>
    </source>
</evidence>